<comment type="pathway">
    <text evidence="3">Lipid metabolism.</text>
</comment>
<dbReference type="EMBL" id="CAUYUE010000015">
    <property type="protein sequence ID" value="CAK0786537.1"/>
    <property type="molecule type" value="Genomic_DNA"/>
</dbReference>
<evidence type="ECO:0000256" key="4">
    <source>
        <dbReference type="ARBA" id="ARBA00022516"/>
    </source>
</evidence>
<dbReference type="Gene3D" id="1.20.120.1630">
    <property type="match status" value="1"/>
</dbReference>
<sequence length="176" mass="19545">MGAIDSSVIAAITAPHLLYAFVWFLPALWRQVFSKPVRAFQTSATVLKVLQVVILLRWYSVKSQHEGLKGLNLMKVPMGQWGAFFLCVFLGQVLNIAVYRVLGEKGVYYGSRLGKKVAWHKEFPFNLVSHPQYVGAVLTITGFSALVYGQAPQGAMTLAGYWASLYAVTALQEQFL</sequence>
<dbReference type="GO" id="GO:0005789">
    <property type="term" value="C:endoplasmic reticulum membrane"/>
    <property type="evidence" value="ECO:0007669"/>
    <property type="project" value="UniProtKB-SubCell"/>
</dbReference>
<keyword evidence="5" id="KW-0489">Methyltransferase</keyword>
<dbReference type="AlphaFoldDB" id="A0AAV1IK08"/>
<evidence type="ECO:0000256" key="1">
    <source>
        <dbReference type="ARBA" id="ARBA00004477"/>
    </source>
</evidence>
<evidence type="ECO:0000256" key="9">
    <source>
        <dbReference type="ARBA" id="ARBA00022824"/>
    </source>
</evidence>
<dbReference type="GO" id="GO:0032259">
    <property type="term" value="P:methylation"/>
    <property type="evidence" value="ECO:0007669"/>
    <property type="project" value="UniProtKB-KW"/>
</dbReference>
<protein>
    <recommendedName>
        <fullName evidence="15">phosphatidyl-N-methylethanolamine N-methyltransferase</fullName>
        <ecNumber evidence="15">2.1.1.71</ecNumber>
    </recommendedName>
</protein>
<dbReference type="PANTHER" id="PTHR15458:SF5">
    <property type="entry name" value="PHOSPHATIDYLETHANOLAMINE N-METHYLTRANSFERASE"/>
    <property type="match status" value="1"/>
</dbReference>
<name>A0AAV1IK08_9CHLO</name>
<dbReference type="InterPro" id="IPR007318">
    <property type="entry name" value="Phopholipid_MeTrfase"/>
</dbReference>
<evidence type="ECO:0000313" key="18">
    <source>
        <dbReference type="Proteomes" id="UP001314263"/>
    </source>
</evidence>
<keyword evidence="13" id="KW-0594">Phospholipid biosynthesis</keyword>
<dbReference type="GO" id="GO:0006656">
    <property type="term" value="P:phosphatidylcholine biosynthetic process"/>
    <property type="evidence" value="ECO:0007669"/>
    <property type="project" value="InterPro"/>
</dbReference>
<evidence type="ECO:0000256" key="3">
    <source>
        <dbReference type="ARBA" id="ARBA00005189"/>
    </source>
</evidence>
<keyword evidence="14" id="KW-1208">Phospholipid metabolism</keyword>
<proteinExistence type="predicted"/>
<keyword evidence="12 16" id="KW-0472">Membrane</keyword>
<keyword evidence="9" id="KW-0256">Endoplasmic reticulum</keyword>
<evidence type="ECO:0000256" key="16">
    <source>
        <dbReference type="SAM" id="Phobius"/>
    </source>
</evidence>
<evidence type="ECO:0000256" key="15">
    <source>
        <dbReference type="ARBA" id="ARBA00034137"/>
    </source>
</evidence>
<dbReference type="InterPro" id="IPR024960">
    <property type="entry name" value="PEMT/MFAP"/>
</dbReference>
<comment type="caution">
    <text evidence="17">The sequence shown here is derived from an EMBL/GenBank/DDBJ whole genome shotgun (WGS) entry which is preliminary data.</text>
</comment>
<keyword evidence="4" id="KW-0444">Lipid biosynthesis</keyword>
<dbReference type="PANTHER" id="PTHR15458">
    <property type="entry name" value="PHOSPHATIDYLETHANOLAMINE N-METHYLTRANSFERASE"/>
    <property type="match status" value="1"/>
</dbReference>
<dbReference type="GO" id="GO:0000773">
    <property type="term" value="F:phosphatidyl-N-methylethanolamine N-methyltransferase activity"/>
    <property type="evidence" value="ECO:0007669"/>
    <property type="project" value="UniProtKB-EC"/>
</dbReference>
<dbReference type="Pfam" id="PF04191">
    <property type="entry name" value="PEMT"/>
    <property type="match status" value="1"/>
</dbReference>
<comment type="subcellular location">
    <subcellularLocation>
        <location evidence="1">Endoplasmic reticulum membrane</location>
        <topology evidence="1">Multi-pass membrane protein</topology>
    </subcellularLocation>
</comment>
<gene>
    <name evidence="17" type="ORF">CVIRNUC_009750</name>
</gene>
<evidence type="ECO:0000256" key="2">
    <source>
        <dbReference type="ARBA" id="ARBA00004969"/>
    </source>
</evidence>
<feature type="transmembrane region" description="Helical" evidence="16">
    <location>
        <begin position="40"/>
        <end position="61"/>
    </location>
</feature>
<evidence type="ECO:0000256" key="12">
    <source>
        <dbReference type="ARBA" id="ARBA00023136"/>
    </source>
</evidence>
<evidence type="ECO:0000256" key="11">
    <source>
        <dbReference type="ARBA" id="ARBA00023098"/>
    </source>
</evidence>
<keyword evidence="10 16" id="KW-1133">Transmembrane helix</keyword>
<reference evidence="17 18" key="1">
    <citation type="submission" date="2023-10" db="EMBL/GenBank/DDBJ databases">
        <authorList>
            <person name="Maclean D."/>
            <person name="Macfadyen A."/>
        </authorList>
    </citation>
    <scope>NUCLEOTIDE SEQUENCE [LARGE SCALE GENOMIC DNA]</scope>
</reference>
<keyword evidence="11" id="KW-0443">Lipid metabolism</keyword>
<comment type="pathway">
    <text evidence="2">Phospholipid metabolism; phosphatidylcholine biosynthesis.</text>
</comment>
<organism evidence="17 18">
    <name type="scientific">Coccomyxa viridis</name>
    <dbReference type="NCBI Taxonomy" id="1274662"/>
    <lineage>
        <taxon>Eukaryota</taxon>
        <taxon>Viridiplantae</taxon>
        <taxon>Chlorophyta</taxon>
        <taxon>core chlorophytes</taxon>
        <taxon>Trebouxiophyceae</taxon>
        <taxon>Trebouxiophyceae incertae sedis</taxon>
        <taxon>Coccomyxaceae</taxon>
        <taxon>Coccomyxa</taxon>
    </lineage>
</organism>
<dbReference type="Proteomes" id="UP001314263">
    <property type="component" value="Unassembled WGS sequence"/>
</dbReference>
<evidence type="ECO:0000256" key="6">
    <source>
        <dbReference type="ARBA" id="ARBA00022679"/>
    </source>
</evidence>
<keyword evidence="7" id="KW-0949">S-adenosyl-L-methionine</keyword>
<feature type="transmembrane region" description="Helical" evidence="16">
    <location>
        <begin position="6"/>
        <end position="28"/>
    </location>
</feature>
<evidence type="ECO:0000256" key="5">
    <source>
        <dbReference type="ARBA" id="ARBA00022603"/>
    </source>
</evidence>
<feature type="transmembrane region" description="Helical" evidence="16">
    <location>
        <begin position="81"/>
        <end position="102"/>
    </location>
</feature>
<evidence type="ECO:0000256" key="10">
    <source>
        <dbReference type="ARBA" id="ARBA00022989"/>
    </source>
</evidence>
<keyword evidence="8 16" id="KW-0812">Transmembrane</keyword>
<keyword evidence="18" id="KW-1185">Reference proteome</keyword>
<keyword evidence="6" id="KW-0808">Transferase</keyword>
<evidence type="ECO:0000313" key="17">
    <source>
        <dbReference type="EMBL" id="CAK0786537.1"/>
    </source>
</evidence>
<evidence type="ECO:0000256" key="8">
    <source>
        <dbReference type="ARBA" id="ARBA00022692"/>
    </source>
</evidence>
<evidence type="ECO:0000256" key="14">
    <source>
        <dbReference type="ARBA" id="ARBA00023264"/>
    </source>
</evidence>
<dbReference type="EC" id="2.1.1.71" evidence="15"/>
<evidence type="ECO:0000256" key="13">
    <source>
        <dbReference type="ARBA" id="ARBA00023209"/>
    </source>
</evidence>
<evidence type="ECO:0000256" key="7">
    <source>
        <dbReference type="ARBA" id="ARBA00022691"/>
    </source>
</evidence>
<accession>A0AAV1IK08</accession>